<feature type="region of interest" description="Disordered" evidence="1">
    <location>
        <begin position="161"/>
        <end position="185"/>
    </location>
</feature>
<feature type="domain" description="Mos1 transposase HTH" evidence="3">
    <location>
        <begin position="8"/>
        <end position="52"/>
    </location>
</feature>
<dbReference type="Pfam" id="PF14529">
    <property type="entry name" value="Exo_endo_phos_2"/>
    <property type="match status" value="1"/>
</dbReference>
<evidence type="ECO:0000259" key="2">
    <source>
        <dbReference type="Pfam" id="PF14529"/>
    </source>
</evidence>
<protein>
    <recommendedName>
        <fullName evidence="6">Mos1 transposase HTH domain-containing protein</fullName>
    </recommendedName>
</protein>
<dbReference type="SUPFAM" id="SSF56219">
    <property type="entry name" value="DNase I-like"/>
    <property type="match status" value="1"/>
</dbReference>
<name>A0ABY6KMQ9_9ARAC</name>
<dbReference type="Proteomes" id="UP001235939">
    <property type="component" value="Chromosome 07"/>
</dbReference>
<dbReference type="InterPro" id="IPR036691">
    <property type="entry name" value="Endo/exonu/phosph_ase_sf"/>
</dbReference>
<evidence type="ECO:0000313" key="5">
    <source>
        <dbReference type="Proteomes" id="UP001235939"/>
    </source>
</evidence>
<dbReference type="InterPro" id="IPR005135">
    <property type="entry name" value="Endo/exonuclease/phosphatase"/>
</dbReference>
<proteinExistence type="predicted"/>
<dbReference type="EMBL" id="CP092869">
    <property type="protein sequence ID" value="UYV69622.1"/>
    <property type="molecule type" value="Genomic_DNA"/>
</dbReference>
<evidence type="ECO:0000313" key="4">
    <source>
        <dbReference type="EMBL" id="UYV69622.1"/>
    </source>
</evidence>
<keyword evidence="5" id="KW-1185">Reference proteome</keyword>
<dbReference type="Gene3D" id="1.10.10.1450">
    <property type="match status" value="1"/>
</dbReference>
<dbReference type="InterPro" id="IPR036397">
    <property type="entry name" value="RNaseH_sf"/>
</dbReference>
<feature type="domain" description="Endonuclease/exonuclease/phosphatase" evidence="2">
    <location>
        <begin position="390"/>
        <end position="465"/>
    </location>
</feature>
<gene>
    <name evidence="4" type="ORF">LAZ67_7000003</name>
</gene>
<evidence type="ECO:0000256" key="1">
    <source>
        <dbReference type="SAM" id="MobiDB-lite"/>
    </source>
</evidence>
<dbReference type="PANTHER" id="PTHR46060:SF3">
    <property type="entry name" value="PROTEIN GVQW3"/>
    <property type="match status" value="1"/>
</dbReference>
<evidence type="ECO:0000259" key="3">
    <source>
        <dbReference type="Pfam" id="PF17906"/>
    </source>
</evidence>
<reference evidence="4 5" key="1">
    <citation type="submission" date="2022-01" db="EMBL/GenBank/DDBJ databases">
        <title>A chromosomal length assembly of Cordylochernes scorpioides.</title>
        <authorList>
            <person name="Zeh D."/>
            <person name="Zeh J."/>
        </authorList>
    </citation>
    <scope>NUCLEOTIDE SEQUENCE [LARGE SCALE GENOMIC DNA]</scope>
    <source>
        <strain evidence="4">IN4F17</strain>
        <tissue evidence="4">Whole Body</tissue>
    </source>
</reference>
<sequence>MAIFEEQRICIKFCFKLKQSTTETYELIKEAFGDAALSRSRTFEWFSRFQKGREKVNDDQHTGRPRSLRCEENKVKIKELIKSNRIISIKDLSSETGLSVGHNKRVEHDPESSKIVPRILTEEQKEVRMDVCKNMVEMTRNDPEWMQKIITGMRHGCISMTRKPNVNPANGLKEGNRNPKRQDLQNPKSRHCLLHFLILMVCFTMNLFLSDVQLIKSALKRPERWQNNDWILHVDNARRHTAQVVLQLLAKHSTIHIPHPPYSPDLASNDFFLYPKLKMKLKGRKFDNVDMIQAESKATLRNLSKSDFISCFDNLEKKMEQRAIKFNLLIKDYTTLRKDRPGKFGGGLAVLIKTLEIKFKSIAYNQSKPRESTTEAQAIEIYLTDKTIPIINVYDHDNTSINTGPIETLSEASSDIAIILGDFNAERPTCGSPFQDNKGQQVKDMLTDLDLTPLNNENSTYLSKSTQAQNPQ</sequence>
<accession>A0ABY6KMQ9</accession>
<dbReference type="PANTHER" id="PTHR46060">
    <property type="entry name" value="MARINER MOS1 TRANSPOSASE-LIKE PROTEIN"/>
    <property type="match status" value="1"/>
</dbReference>
<dbReference type="Gene3D" id="3.30.420.10">
    <property type="entry name" value="Ribonuclease H-like superfamily/Ribonuclease H"/>
    <property type="match status" value="1"/>
</dbReference>
<evidence type="ECO:0008006" key="6">
    <source>
        <dbReference type="Google" id="ProtNLM"/>
    </source>
</evidence>
<dbReference type="InterPro" id="IPR052709">
    <property type="entry name" value="Transposase-MT_Hybrid"/>
</dbReference>
<dbReference type="InterPro" id="IPR041426">
    <property type="entry name" value="Mos1_HTH"/>
</dbReference>
<dbReference type="Pfam" id="PF17906">
    <property type="entry name" value="HTH_48"/>
    <property type="match status" value="1"/>
</dbReference>
<feature type="compositionally biased region" description="Basic and acidic residues" evidence="1">
    <location>
        <begin position="174"/>
        <end position="183"/>
    </location>
</feature>
<organism evidence="4 5">
    <name type="scientific">Cordylochernes scorpioides</name>
    <dbReference type="NCBI Taxonomy" id="51811"/>
    <lineage>
        <taxon>Eukaryota</taxon>
        <taxon>Metazoa</taxon>
        <taxon>Ecdysozoa</taxon>
        <taxon>Arthropoda</taxon>
        <taxon>Chelicerata</taxon>
        <taxon>Arachnida</taxon>
        <taxon>Pseudoscorpiones</taxon>
        <taxon>Cheliferoidea</taxon>
        <taxon>Chernetidae</taxon>
        <taxon>Cordylochernes</taxon>
    </lineage>
</organism>